<evidence type="ECO:0000259" key="2">
    <source>
        <dbReference type="Pfam" id="PF10646"/>
    </source>
</evidence>
<evidence type="ECO:0008006" key="7">
    <source>
        <dbReference type="Google" id="ProtNLM"/>
    </source>
</evidence>
<dbReference type="Pfam" id="PF10646">
    <property type="entry name" value="Germane"/>
    <property type="match status" value="1"/>
</dbReference>
<evidence type="ECO:0000259" key="3">
    <source>
        <dbReference type="Pfam" id="PF10647"/>
    </source>
</evidence>
<evidence type="ECO:0000313" key="6">
    <source>
        <dbReference type="Proteomes" id="UP000598146"/>
    </source>
</evidence>
<organism evidence="5 6">
    <name type="scientific">Actinoplanes aureus</name>
    <dbReference type="NCBI Taxonomy" id="2792083"/>
    <lineage>
        <taxon>Bacteria</taxon>
        <taxon>Bacillati</taxon>
        <taxon>Actinomycetota</taxon>
        <taxon>Actinomycetes</taxon>
        <taxon>Micromonosporales</taxon>
        <taxon>Micromonosporaceae</taxon>
        <taxon>Actinoplanes</taxon>
    </lineage>
</organism>
<feature type="domain" description="Lipoprotein LpqB C-terminal" evidence="3">
    <location>
        <begin position="332"/>
        <end position="526"/>
    </location>
</feature>
<dbReference type="InterPro" id="IPR019606">
    <property type="entry name" value="GerMN"/>
</dbReference>
<dbReference type="Pfam" id="PF25976">
    <property type="entry name" value="LpqB_N"/>
    <property type="match status" value="1"/>
</dbReference>
<dbReference type="SUPFAM" id="SSF75011">
    <property type="entry name" value="3-carboxy-cis,cis-mucoante lactonizing enzyme"/>
    <property type="match status" value="1"/>
</dbReference>
<keyword evidence="6" id="KW-1185">Reference proteome</keyword>
<accession>A0A931C835</accession>
<reference evidence="5" key="1">
    <citation type="submission" date="2020-11" db="EMBL/GenBank/DDBJ databases">
        <title>Isolation and identification of active actinomycetes.</title>
        <authorList>
            <person name="Sun X."/>
        </authorList>
    </citation>
    <scope>NUCLEOTIDE SEQUENCE</scope>
    <source>
        <strain evidence="5">NEAU-A11</strain>
    </source>
</reference>
<evidence type="ECO:0000313" key="5">
    <source>
        <dbReference type="EMBL" id="MBG0563117.1"/>
    </source>
</evidence>
<comment type="caution">
    <text evidence="5">The sequence shown here is derived from an EMBL/GenBank/DDBJ whole genome shotgun (WGS) entry which is preliminary data.</text>
</comment>
<name>A0A931C835_9ACTN</name>
<dbReference type="AlphaFoldDB" id="A0A931C835"/>
<feature type="compositionally biased region" description="Low complexity" evidence="1">
    <location>
        <begin position="26"/>
        <end position="42"/>
    </location>
</feature>
<evidence type="ECO:0000259" key="4">
    <source>
        <dbReference type="Pfam" id="PF25976"/>
    </source>
</evidence>
<feature type="domain" description="GerMN" evidence="2">
    <location>
        <begin position="181"/>
        <end position="279"/>
    </location>
</feature>
<dbReference type="Proteomes" id="UP000598146">
    <property type="component" value="Unassembled WGS sequence"/>
</dbReference>
<dbReference type="EMBL" id="JADQTO010000007">
    <property type="protein sequence ID" value="MBG0563117.1"/>
    <property type="molecule type" value="Genomic_DNA"/>
</dbReference>
<dbReference type="RefSeq" id="WP_196414923.1">
    <property type="nucleotide sequence ID" value="NZ_JADQTO010000007.1"/>
</dbReference>
<dbReference type="InterPro" id="IPR018910">
    <property type="entry name" value="LpqB_C"/>
</dbReference>
<sequence length="602" mass="63935">MTRHRLPAVTAVVVLLLGGCGIPDETGVTEVGSGPSTGVSSGDNDTPVPEATRGTTKDRTQFIANYLEAAAGDFDTASERVKGFMTQSLADRFKPAPQPRVIRLTDEPSVTVGQEKVELSYELIGTLGKNGVLEPAAEPLRSNYDITVAEVAGEPGLFIADAPNFLLLSDTALAEKYEERTIYFWNTERTALVPDVRYMPRNLPREQEPNTILNWLIGGPAPWLRNAVEVLPEGTAAEGKVPAIDGGRLQINLNAQAVPAKGAAEALDRLRRQLQWSLRRVLPQYLELKIGHEEAVEFTGPEYYSSNLANRLASRPERFVVYDGKIARVSESTNDEEPIPAIPAEANKDVRTAALDTSTTHTYAAVVSGVGRSEALRVGAAPFGQPAELQVVSGLPAGRGHPVWAITPDGETEGAVGLIIANGRLYSFGARGGKAQPVPLPGGSGKISAVSVAPDGRRVALVVGGRLYRAVLTITGDGVALSDPEQLHPPLDNITAVAFSSESWLNVAGARRGRVSIIQVSIDGARQGPRPLDIGNGVVDYLTAYPTNPQSDEYQSAAVSFTIGTAAYDVLLNATQIGVNNLARPPAQPPAGKIPTAPFFLS</sequence>
<protein>
    <recommendedName>
        <fullName evidence="7">GerMN domain-containing protein</fullName>
    </recommendedName>
</protein>
<proteinExistence type="predicted"/>
<feature type="domain" description="Lipoprotein LpqB N-terminal" evidence="4">
    <location>
        <begin position="58"/>
        <end position="171"/>
    </location>
</feature>
<feature type="region of interest" description="Disordered" evidence="1">
    <location>
        <begin position="25"/>
        <end position="55"/>
    </location>
</feature>
<evidence type="ECO:0000256" key="1">
    <source>
        <dbReference type="SAM" id="MobiDB-lite"/>
    </source>
</evidence>
<dbReference type="PROSITE" id="PS51257">
    <property type="entry name" value="PROKAR_LIPOPROTEIN"/>
    <property type="match status" value="1"/>
</dbReference>
<dbReference type="InterPro" id="IPR059026">
    <property type="entry name" value="LpqB_N"/>
</dbReference>
<gene>
    <name evidence="5" type="ORF">I4J89_16835</name>
</gene>
<dbReference type="Pfam" id="PF10647">
    <property type="entry name" value="Gmad1"/>
    <property type="match status" value="1"/>
</dbReference>